<feature type="transmembrane region" description="Helical" evidence="12">
    <location>
        <begin position="151"/>
        <end position="173"/>
    </location>
</feature>
<feature type="transmembrane region" description="Helical" evidence="12">
    <location>
        <begin position="12"/>
        <end position="32"/>
    </location>
</feature>
<comment type="similarity">
    <text evidence="2">Belongs to the ATPase A chain family.</text>
</comment>
<dbReference type="AlphaFoldDB" id="A0A7G9XFL1"/>
<dbReference type="InterPro" id="IPR023011">
    <property type="entry name" value="ATP_synth_F0_asu_AS"/>
</dbReference>
<feature type="transmembrane region" description="Helical" evidence="12">
    <location>
        <begin position="53"/>
        <end position="74"/>
    </location>
</feature>
<proteinExistence type="inferred from homology"/>
<dbReference type="GO" id="GO:0045259">
    <property type="term" value="C:proton-transporting ATP synthase complex"/>
    <property type="evidence" value="ECO:0007669"/>
    <property type="project" value="UniProtKB-KW"/>
</dbReference>
<evidence type="ECO:0000256" key="3">
    <source>
        <dbReference type="ARBA" id="ARBA00022448"/>
    </source>
</evidence>
<dbReference type="GO" id="GO:0046933">
    <property type="term" value="F:proton-transporting ATP synthase activity, rotational mechanism"/>
    <property type="evidence" value="ECO:0007669"/>
    <property type="project" value="TreeGrafter"/>
</dbReference>
<sequence>MFGVFEVGLFWGVPVGCLFFLFICYLMTYSGARHSKLMGSLFFGMYKHLGMGNVYPGVGVFIYLLFVLVFLNLMGLIPMGVSVTSMPAVTLSFGFGLWGSGYLYCFRHKIVESIAHFLPMGAPMGMGIFLVWIEVISWLCRPLALGVRLMANITAGHVLLLLVGMGCFGIGLWGQVLCGVLMLLVFLEIGVAFIQGYVYCLLLSLYMNEGLSG</sequence>
<dbReference type="InterPro" id="IPR045083">
    <property type="entry name" value="ATP_synth_F0_asu_bact/mt"/>
</dbReference>
<evidence type="ECO:0000256" key="7">
    <source>
        <dbReference type="ARBA" id="ARBA00022989"/>
    </source>
</evidence>
<keyword evidence="6" id="KW-0375">Hydrogen ion transport</keyword>
<gene>
    <name evidence="13" type="primary">ATP6</name>
</gene>
<dbReference type="CDD" id="cd00310">
    <property type="entry name" value="ATP-synt_Fo_a_6"/>
    <property type="match status" value="1"/>
</dbReference>
<dbReference type="Gene3D" id="1.20.120.220">
    <property type="entry name" value="ATP synthase, F0 complex, subunit A"/>
    <property type="match status" value="1"/>
</dbReference>
<dbReference type="InterPro" id="IPR035908">
    <property type="entry name" value="F0_ATP_A_sf"/>
</dbReference>
<keyword evidence="7 12" id="KW-1133">Transmembrane helix</keyword>
<evidence type="ECO:0000256" key="11">
    <source>
        <dbReference type="RuleBase" id="RU004450"/>
    </source>
</evidence>
<dbReference type="PROSITE" id="PS00449">
    <property type="entry name" value="ATPASE_A"/>
    <property type="match status" value="1"/>
</dbReference>
<evidence type="ECO:0000256" key="12">
    <source>
        <dbReference type="SAM" id="Phobius"/>
    </source>
</evidence>
<name>A0A7G9XFL1_9ASCI</name>
<reference evidence="13" key="1">
    <citation type="submission" date="2020-07" db="EMBL/GenBank/DDBJ databases">
        <title>Complete mitochondrial genome of Halocynthia hilgendorfi ritteri (Pyuridae) from Korea.</title>
        <authorList>
            <person name="Kim M.-S."/>
            <person name="Kim K.-R."/>
            <person name="Kim Y.H."/>
            <person name="Park J.Y."/>
        </authorList>
    </citation>
    <scope>NUCLEOTIDE SEQUENCE</scope>
</reference>
<evidence type="ECO:0000256" key="10">
    <source>
        <dbReference type="ARBA" id="ARBA00023310"/>
    </source>
</evidence>
<evidence type="ECO:0000256" key="4">
    <source>
        <dbReference type="ARBA" id="ARBA00022547"/>
    </source>
</evidence>
<keyword evidence="3" id="KW-0813">Transport</keyword>
<protein>
    <recommendedName>
        <fullName evidence="11">ATP synthase subunit a</fullName>
    </recommendedName>
</protein>
<dbReference type="PRINTS" id="PR00123">
    <property type="entry name" value="ATPASEA"/>
</dbReference>
<dbReference type="PANTHER" id="PTHR11410">
    <property type="entry name" value="ATP SYNTHASE SUBUNIT A"/>
    <property type="match status" value="1"/>
</dbReference>
<keyword evidence="13" id="KW-0496">Mitochondrion</keyword>
<organism evidence="13">
    <name type="scientific">Halocynthia hilgendorfi ssp. n. KRK-2020</name>
    <dbReference type="NCBI Taxonomy" id="2769794"/>
    <lineage>
        <taxon>Eukaryota</taxon>
        <taxon>Metazoa</taxon>
        <taxon>Chordata</taxon>
        <taxon>Tunicata</taxon>
        <taxon>Ascidiacea</taxon>
        <taxon>Stolidobranchia</taxon>
        <taxon>Pyuridae</taxon>
        <taxon>Halocynthia</taxon>
        <taxon>Halocynthia hilgendorfi</taxon>
    </lineage>
</organism>
<keyword evidence="5 12" id="KW-0812">Transmembrane</keyword>
<dbReference type="EMBL" id="MT811760">
    <property type="protein sequence ID" value="QNO34169.1"/>
    <property type="molecule type" value="Genomic_DNA"/>
</dbReference>
<dbReference type="PANTHER" id="PTHR11410:SF0">
    <property type="entry name" value="ATP SYNTHASE SUBUNIT A"/>
    <property type="match status" value="1"/>
</dbReference>
<feature type="transmembrane region" description="Helical" evidence="12">
    <location>
        <begin position="117"/>
        <end position="139"/>
    </location>
</feature>
<dbReference type="InterPro" id="IPR000568">
    <property type="entry name" value="ATP_synth_F0_asu"/>
</dbReference>
<keyword evidence="8" id="KW-0406">Ion transport</keyword>
<evidence type="ECO:0000256" key="9">
    <source>
        <dbReference type="ARBA" id="ARBA00023136"/>
    </source>
</evidence>
<geneLocation type="mitochondrion" evidence="13"/>
<evidence type="ECO:0000256" key="5">
    <source>
        <dbReference type="ARBA" id="ARBA00022692"/>
    </source>
</evidence>
<keyword evidence="10" id="KW-0066">ATP synthesis</keyword>
<evidence type="ECO:0000256" key="6">
    <source>
        <dbReference type="ARBA" id="ARBA00022781"/>
    </source>
</evidence>
<dbReference type="SUPFAM" id="SSF81336">
    <property type="entry name" value="F1F0 ATP synthase subunit A"/>
    <property type="match status" value="1"/>
</dbReference>
<evidence type="ECO:0000256" key="1">
    <source>
        <dbReference type="ARBA" id="ARBA00004141"/>
    </source>
</evidence>
<accession>A0A7G9XFL1</accession>
<feature type="transmembrane region" description="Helical" evidence="12">
    <location>
        <begin position="180"/>
        <end position="207"/>
    </location>
</feature>
<dbReference type="GO" id="GO:0005743">
    <property type="term" value="C:mitochondrial inner membrane"/>
    <property type="evidence" value="ECO:0007669"/>
    <property type="project" value="UniProtKB-SubCell"/>
</dbReference>
<evidence type="ECO:0000256" key="2">
    <source>
        <dbReference type="ARBA" id="ARBA00006810"/>
    </source>
</evidence>
<evidence type="ECO:0000313" key="13">
    <source>
        <dbReference type="EMBL" id="QNO34169.1"/>
    </source>
</evidence>
<comment type="subcellular location">
    <subcellularLocation>
        <location evidence="1">Membrane</location>
        <topology evidence="1">Multi-pass membrane protein</topology>
    </subcellularLocation>
    <subcellularLocation>
        <location evidence="11">Mitochondrion inner membrane</location>
        <topology evidence="11">Multi-pass membrane protein</topology>
    </subcellularLocation>
</comment>
<keyword evidence="4" id="KW-0138">CF(0)</keyword>
<dbReference type="Pfam" id="PF00119">
    <property type="entry name" value="ATP-synt_A"/>
    <property type="match status" value="1"/>
</dbReference>
<keyword evidence="9 12" id="KW-0472">Membrane</keyword>
<evidence type="ECO:0000256" key="8">
    <source>
        <dbReference type="ARBA" id="ARBA00023065"/>
    </source>
</evidence>
<feature type="transmembrane region" description="Helical" evidence="12">
    <location>
        <begin position="86"/>
        <end position="105"/>
    </location>
</feature>
<dbReference type="NCBIfam" id="TIGR01131">
    <property type="entry name" value="ATP_synt_6_or_A"/>
    <property type="match status" value="1"/>
</dbReference>